<dbReference type="Pfam" id="PF11138">
    <property type="entry name" value="DUF2911"/>
    <property type="match status" value="1"/>
</dbReference>
<evidence type="ECO:0000256" key="1">
    <source>
        <dbReference type="SAM" id="SignalP"/>
    </source>
</evidence>
<feature type="chain" id="PRO_5016943647" evidence="1">
    <location>
        <begin position="20"/>
        <end position="281"/>
    </location>
</feature>
<protein>
    <submittedName>
        <fullName evidence="2">DUF2911 family protein</fullName>
    </submittedName>
</protein>
<gene>
    <name evidence="2" type="ORF">DFQ08_10391</name>
</gene>
<reference evidence="2 3" key="1">
    <citation type="submission" date="2018-07" db="EMBL/GenBank/DDBJ databases">
        <title>Genomic Encyclopedia of Type Strains, Phase III (KMG-III): the genomes of soil and plant-associated and newly described type strains.</title>
        <authorList>
            <person name="Whitman W."/>
        </authorList>
    </citation>
    <scope>NUCLEOTIDE SEQUENCE [LARGE SCALE GENOMIC DNA]</scope>
    <source>
        <strain evidence="2 3">CECT 7958</strain>
    </source>
</reference>
<dbReference type="AlphaFoldDB" id="A0A368ZF91"/>
<accession>A0A368ZF91</accession>
<dbReference type="RefSeq" id="WP_114309790.1">
    <property type="nucleotide sequence ID" value="NZ_QPJO01000003.1"/>
</dbReference>
<comment type="caution">
    <text evidence="2">The sequence shown here is derived from an EMBL/GenBank/DDBJ whole genome shotgun (WGS) entry which is preliminary data.</text>
</comment>
<dbReference type="InterPro" id="IPR021314">
    <property type="entry name" value="DUF2911"/>
</dbReference>
<proteinExistence type="predicted"/>
<keyword evidence="3" id="KW-1185">Reference proteome</keyword>
<keyword evidence="1" id="KW-0732">Signal</keyword>
<evidence type="ECO:0000313" key="3">
    <source>
        <dbReference type="Proteomes" id="UP000253436"/>
    </source>
</evidence>
<name>A0A368ZF91_9FLAO</name>
<evidence type="ECO:0000313" key="2">
    <source>
        <dbReference type="EMBL" id="RCW91265.1"/>
    </source>
</evidence>
<dbReference type="EMBL" id="QPJO01000003">
    <property type="protein sequence ID" value="RCW91265.1"/>
    <property type="molecule type" value="Genomic_DNA"/>
</dbReference>
<dbReference type="OrthoDB" id="187854at2"/>
<dbReference type="Proteomes" id="UP000253436">
    <property type="component" value="Unassembled WGS sequence"/>
</dbReference>
<sequence length="281" mass="30943">MKKLVLFTMALTLMFSVHAQIETPQPSPFSKVEQKVGLTDVTLEYSRPSMNGRTIFGDLVPYGDVWRAGANKNTIITFSDPVVVEGEKLEAGAYALFIVPSKSSWDIVFYNDTNNWGAPKVLDDAKVAAKVTVASMELPMNVETFTMTFDNLKSNSAELGFIWENTMANVKFEVPTDQIVTAAIDKVMAGPTANDYYAAAVYNLVEGKDLKQAKVWMDKAMSMIDDPKFYQLRKQSLLYAALGDKKNAIATAKASLEKAKAAGNDGYVKMNEASLKEWGAQ</sequence>
<organism evidence="2 3">
    <name type="scientific">Winogradskyella arenosi</name>
    <dbReference type="NCBI Taxonomy" id="533325"/>
    <lineage>
        <taxon>Bacteria</taxon>
        <taxon>Pseudomonadati</taxon>
        <taxon>Bacteroidota</taxon>
        <taxon>Flavobacteriia</taxon>
        <taxon>Flavobacteriales</taxon>
        <taxon>Flavobacteriaceae</taxon>
        <taxon>Winogradskyella</taxon>
    </lineage>
</organism>
<feature type="signal peptide" evidence="1">
    <location>
        <begin position="1"/>
        <end position="19"/>
    </location>
</feature>